<keyword evidence="5" id="KW-0456">Lyase</keyword>
<evidence type="ECO:0000256" key="2">
    <source>
        <dbReference type="ARBA" id="ARBA00008639"/>
    </source>
</evidence>
<feature type="domain" description="Tryptophan synthase beta chain-like PALP" evidence="4">
    <location>
        <begin position="23"/>
        <end position="334"/>
    </location>
</feature>
<keyword evidence="6" id="KW-1185">Reference proteome</keyword>
<dbReference type="GO" id="GO:0016829">
    <property type="term" value="F:lyase activity"/>
    <property type="evidence" value="ECO:0007669"/>
    <property type="project" value="UniProtKB-KW"/>
</dbReference>
<evidence type="ECO:0000313" key="5">
    <source>
        <dbReference type="EMBL" id="MFD2204538.1"/>
    </source>
</evidence>
<accession>A0ABW5BEK8</accession>
<keyword evidence="3" id="KW-0663">Pyridoxal phosphate</keyword>
<evidence type="ECO:0000256" key="3">
    <source>
        <dbReference type="ARBA" id="ARBA00022898"/>
    </source>
</evidence>
<dbReference type="EMBL" id="JBHUII010000001">
    <property type="protein sequence ID" value="MFD2204538.1"/>
    <property type="molecule type" value="Genomic_DNA"/>
</dbReference>
<name>A0ABW5BEK8_9PROT</name>
<dbReference type="RefSeq" id="WP_380248221.1">
    <property type="nucleotide sequence ID" value="NZ_JBHUII010000001.1"/>
</dbReference>
<proteinExistence type="inferred from homology"/>
<comment type="cofactor">
    <cofactor evidence="1">
        <name>pyridoxal 5'-phosphate</name>
        <dbReference type="ChEBI" id="CHEBI:597326"/>
    </cofactor>
</comment>
<dbReference type="InterPro" id="IPR001926">
    <property type="entry name" value="TrpB-like_PALP"/>
</dbReference>
<dbReference type="Pfam" id="PF00291">
    <property type="entry name" value="PALP"/>
    <property type="match status" value="1"/>
</dbReference>
<dbReference type="PANTHER" id="PTHR43780:SF2">
    <property type="entry name" value="1-AMINOCYCLOPROPANE-1-CARBOXYLATE DEAMINASE-RELATED"/>
    <property type="match status" value="1"/>
</dbReference>
<gene>
    <name evidence="5" type="ORF">ACFSKO_02900</name>
</gene>
<evidence type="ECO:0000313" key="6">
    <source>
        <dbReference type="Proteomes" id="UP001597294"/>
    </source>
</evidence>
<reference evidence="6" key="1">
    <citation type="journal article" date="2019" name="Int. J. Syst. Evol. Microbiol.">
        <title>The Global Catalogue of Microorganisms (GCM) 10K type strain sequencing project: providing services to taxonomists for standard genome sequencing and annotation.</title>
        <authorList>
            <consortium name="The Broad Institute Genomics Platform"/>
            <consortium name="The Broad Institute Genome Sequencing Center for Infectious Disease"/>
            <person name="Wu L."/>
            <person name="Ma J."/>
        </authorList>
    </citation>
    <scope>NUCLEOTIDE SEQUENCE [LARGE SCALE GENOMIC DNA]</scope>
    <source>
        <strain evidence="6">CGMCC 4.7192</strain>
    </source>
</reference>
<sequence>MIENALHSPENLIPELNIHRRVLLGHSPTPIDALPHLGKELGIEVWAKRDDCNGLAFGGNKVRQLEYYLGPGEQQKADTVLITGALQSNFVRLTAAAACKLGWQAHVQLEERVPSDDTFYRTSGNIFLNNLLGAEISYFPEGEDEAGADNTLDERAEKLKKAGRTPYVIHLGLNSQPLGGLGYVRAAAETWIQIKQSGNEPDFVVIPSGSGLTHAGFLVGARAIGWNVPIIGICVRRDRASQITRINQRAKEIQKMIARPNLIKESDIEISDRVLAPGYGQMNKAVQEAIEKSAHMEALILDPVYSGRTMAGLFDQVRENRIPLGAKVLFVHTGGNPAIFAYQNAITDFK</sequence>
<dbReference type="SUPFAM" id="SSF53686">
    <property type="entry name" value="Tryptophan synthase beta subunit-like PLP-dependent enzymes"/>
    <property type="match status" value="1"/>
</dbReference>
<comment type="caution">
    <text evidence="5">The sequence shown here is derived from an EMBL/GenBank/DDBJ whole genome shotgun (WGS) entry which is preliminary data.</text>
</comment>
<dbReference type="InterPro" id="IPR027278">
    <property type="entry name" value="ACCD_DCysDesulf"/>
</dbReference>
<dbReference type="InterPro" id="IPR036052">
    <property type="entry name" value="TrpB-like_PALP_sf"/>
</dbReference>
<evidence type="ECO:0000259" key="4">
    <source>
        <dbReference type="Pfam" id="PF00291"/>
    </source>
</evidence>
<evidence type="ECO:0000256" key="1">
    <source>
        <dbReference type="ARBA" id="ARBA00001933"/>
    </source>
</evidence>
<dbReference type="Gene3D" id="3.40.50.1100">
    <property type="match status" value="2"/>
</dbReference>
<comment type="similarity">
    <text evidence="2">Belongs to the ACC deaminase/D-cysteine desulfhydrase family.</text>
</comment>
<dbReference type="EC" id="4.4.1.-" evidence="5"/>
<dbReference type="Proteomes" id="UP001597294">
    <property type="component" value="Unassembled WGS sequence"/>
</dbReference>
<dbReference type="PIRSF" id="PIRSF006278">
    <property type="entry name" value="ACCD_DCysDesulf"/>
    <property type="match status" value="1"/>
</dbReference>
<dbReference type="PANTHER" id="PTHR43780">
    <property type="entry name" value="1-AMINOCYCLOPROPANE-1-CARBOXYLATE DEAMINASE-RELATED"/>
    <property type="match status" value="1"/>
</dbReference>
<organism evidence="5 6">
    <name type="scientific">Kiloniella antarctica</name>
    <dbReference type="NCBI Taxonomy" id="1550907"/>
    <lineage>
        <taxon>Bacteria</taxon>
        <taxon>Pseudomonadati</taxon>
        <taxon>Pseudomonadota</taxon>
        <taxon>Alphaproteobacteria</taxon>
        <taxon>Rhodospirillales</taxon>
        <taxon>Kiloniellaceae</taxon>
        <taxon>Kiloniella</taxon>
    </lineage>
</organism>
<protein>
    <submittedName>
        <fullName evidence="5">D-cysteine desulfhydrase family protein</fullName>
        <ecNumber evidence="5">4.4.1.-</ecNumber>
    </submittedName>
</protein>